<dbReference type="EMBL" id="JAPJDA010000004">
    <property type="protein sequence ID" value="MCX2837261.1"/>
    <property type="molecule type" value="Genomic_DNA"/>
</dbReference>
<keyword evidence="2" id="KW-1185">Reference proteome</keyword>
<organism evidence="1 2">
    <name type="scientific">Salinimicrobium profundisediminis</name>
    <dbReference type="NCBI Taxonomy" id="2994553"/>
    <lineage>
        <taxon>Bacteria</taxon>
        <taxon>Pseudomonadati</taxon>
        <taxon>Bacteroidota</taxon>
        <taxon>Flavobacteriia</taxon>
        <taxon>Flavobacteriales</taxon>
        <taxon>Flavobacteriaceae</taxon>
        <taxon>Salinimicrobium</taxon>
    </lineage>
</organism>
<evidence type="ECO:0000313" key="2">
    <source>
        <dbReference type="Proteomes" id="UP001148482"/>
    </source>
</evidence>
<gene>
    <name evidence="1" type="ORF">OQ279_03780</name>
</gene>
<dbReference type="AlphaFoldDB" id="A0A9X3HZY4"/>
<comment type="caution">
    <text evidence="1">The sequence shown here is derived from an EMBL/GenBank/DDBJ whole genome shotgun (WGS) entry which is preliminary data.</text>
</comment>
<proteinExistence type="predicted"/>
<accession>A0A9X3HZY4</accession>
<reference evidence="1" key="1">
    <citation type="submission" date="2022-11" db="EMBL/GenBank/DDBJ databases">
        <title>Salinimicrobium profundisediminis sp. nov., isolated from deep-sea sediment of the Mariana Trench.</title>
        <authorList>
            <person name="Fu H."/>
        </authorList>
    </citation>
    <scope>NUCLEOTIDE SEQUENCE</scope>
    <source>
        <strain evidence="1">MT39</strain>
    </source>
</reference>
<sequence>MSRPHNDDVCEHHRLSLSELRKIEKYKEVTDEEGEAIIDDAITLARMILDILD</sequence>
<dbReference type="Proteomes" id="UP001148482">
    <property type="component" value="Unassembled WGS sequence"/>
</dbReference>
<dbReference type="RefSeq" id="WP_266068471.1">
    <property type="nucleotide sequence ID" value="NZ_JAPJDA010000004.1"/>
</dbReference>
<evidence type="ECO:0000313" key="1">
    <source>
        <dbReference type="EMBL" id="MCX2837261.1"/>
    </source>
</evidence>
<name>A0A9X3HZY4_9FLAO</name>
<protein>
    <submittedName>
        <fullName evidence="1">Uncharacterized protein</fullName>
    </submittedName>
</protein>